<sequence>MVSIILLLIVLGEIVFRIVFKLKNRRFYEPVDKIEFNKSHFISHPYLPVAYKTNCTIPEEKVESPITHDKLIYPSMKTNSYGLLFDEKLVSKNNLIIFLGNCTFGTGYYYKEVFYSLPYYLNKKIGDNYTFIPVARGGWTSMDIIFYLYTTLVKLKPKAIVFGFGLNDLIPALAPEFKSDYSHLFRNLSESKLIRITRDILPKIKFWHLYEYLLDKYMGTGNINYDLNRLIRKSYPLFSNNFNLTVENQNIRSMIGICKEHNILPILTTYLYYVYDEIKNKPTYKKLKKGVLIENVNIRRTADKCHVPIIDIEKNFQFDREFFIDETHLSPDGMEKYSQIFIPKFKEIMENVSGKDFY</sequence>
<dbReference type="EMBL" id="MEUA01000005">
    <property type="protein sequence ID" value="OGC16647.1"/>
    <property type="molecule type" value="Genomic_DNA"/>
</dbReference>
<dbReference type="CDD" id="cd00229">
    <property type="entry name" value="SGNH_hydrolase"/>
    <property type="match status" value="1"/>
</dbReference>
<evidence type="ECO:0000313" key="1">
    <source>
        <dbReference type="EMBL" id="OGC16647.1"/>
    </source>
</evidence>
<dbReference type="SUPFAM" id="SSF52266">
    <property type="entry name" value="SGNH hydrolase"/>
    <property type="match status" value="1"/>
</dbReference>
<evidence type="ECO:0008006" key="3">
    <source>
        <dbReference type="Google" id="ProtNLM"/>
    </source>
</evidence>
<accession>A0A1F4S8D1</accession>
<dbReference type="Proteomes" id="UP000177905">
    <property type="component" value="Unassembled WGS sequence"/>
</dbReference>
<reference evidence="1 2" key="1">
    <citation type="journal article" date="2016" name="Nat. Commun.">
        <title>Thousands of microbial genomes shed light on interconnected biogeochemical processes in an aquifer system.</title>
        <authorList>
            <person name="Anantharaman K."/>
            <person name="Brown C.T."/>
            <person name="Hug L.A."/>
            <person name="Sharon I."/>
            <person name="Castelle C.J."/>
            <person name="Probst A.J."/>
            <person name="Thomas B.C."/>
            <person name="Singh A."/>
            <person name="Wilkins M.J."/>
            <person name="Karaoz U."/>
            <person name="Brodie E.L."/>
            <person name="Williams K.H."/>
            <person name="Hubbard S.S."/>
            <person name="Banfield J.F."/>
        </authorList>
    </citation>
    <scope>NUCLEOTIDE SEQUENCE [LARGE SCALE GENOMIC DNA]</scope>
</reference>
<dbReference type="Gene3D" id="3.40.50.1110">
    <property type="entry name" value="SGNH hydrolase"/>
    <property type="match status" value="1"/>
</dbReference>
<organism evidence="1 2">
    <name type="scientific">candidate division WOR-1 bacterium RIFOXYB2_FULL_36_35</name>
    <dbReference type="NCBI Taxonomy" id="1802578"/>
    <lineage>
        <taxon>Bacteria</taxon>
        <taxon>Bacillati</taxon>
        <taxon>Saganbacteria</taxon>
    </lineage>
</organism>
<dbReference type="InterPro" id="IPR036514">
    <property type="entry name" value="SGNH_hydro_sf"/>
</dbReference>
<comment type="caution">
    <text evidence="1">The sequence shown here is derived from an EMBL/GenBank/DDBJ whole genome shotgun (WGS) entry which is preliminary data.</text>
</comment>
<protein>
    <recommendedName>
        <fullName evidence="3">SGNH hydrolase-type esterase domain-containing protein</fullName>
    </recommendedName>
</protein>
<gene>
    <name evidence="1" type="ORF">A2290_03465</name>
</gene>
<evidence type="ECO:0000313" key="2">
    <source>
        <dbReference type="Proteomes" id="UP000177905"/>
    </source>
</evidence>
<proteinExistence type="predicted"/>
<dbReference type="AlphaFoldDB" id="A0A1F4S8D1"/>
<name>A0A1F4S8D1_UNCSA</name>